<reference evidence="1 2" key="1">
    <citation type="submission" date="2024-02" db="EMBL/GenBank/DDBJ databases">
        <title>A draft genome for the cacao thread blight pathogen Marasmius crinis-equi.</title>
        <authorList>
            <person name="Cohen S.P."/>
            <person name="Baruah I.K."/>
            <person name="Amoako-Attah I."/>
            <person name="Bukari Y."/>
            <person name="Meinhardt L.W."/>
            <person name="Bailey B.A."/>
        </authorList>
    </citation>
    <scope>NUCLEOTIDE SEQUENCE [LARGE SCALE GENOMIC DNA]</scope>
    <source>
        <strain evidence="1 2">GH-76</strain>
    </source>
</reference>
<evidence type="ECO:0000313" key="1">
    <source>
        <dbReference type="EMBL" id="KAL0570331.1"/>
    </source>
</evidence>
<dbReference type="Gene3D" id="3.40.50.2000">
    <property type="entry name" value="Glycogen Phosphorylase B"/>
    <property type="match status" value="1"/>
</dbReference>
<gene>
    <name evidence="1" type="ORF">V5O48_011628</name>
</gene>
<name>A0ABR3F543_9AGAR</name>
<comment type="caution">
    <text evidence="1">The sequence shown here is derived from an EMBL/GenBank/DDBJ whole genome shotgun (WGS) entry which is preliminary data.</text>
</comment>
<dbReference type="Proteomes" id="UP001465976">
    <property type="component" value="Unassembled WGS sequence"/>
</dbReference>
<organism evidence="1 2">
    <name type="scientific">Marasmius crinis-equi</name>
    <dbReference type="NCBI Taxonomy" id="585013"/>
    <lineage>
        <taxon>Eukaryota</taxon>
        <taxon>Fungi</taxon>
        <taxon>Dikarya</taxon>
        <taxon>Basidiomycota</taxon>
        <taxon>Agaricomycotina</taxon>
        <taxon>Agaricomycetes</taxon>
        <taxon>Agaricomycetidae</taxon>
        <taxon>Agaricales</taxon>
        <taxon>Marasmiineae</taxon>
        <taxon>Marasmiaceae</taxon>
        <taxon>Marasmius</taxon>
    </lineage>
</organism>
<dbReference type="EMBL" id="JBAHYK010000954">
    <property type="protein sequence ID" value="KAL0570331.1"/>
    <property type="molecule type" value="Genomic_DNA"/>
</dbReference>
<sequence length="132" mass="14766">MSESYKKTRGACVCCKCLSSRIFWPVSGDQPLNAALLSVKLQAAFELISVRGGEGAKSPARLTSSQADPEFTVDAVREEFRGVLRNMKGKEGEAIREKFGKLPGAAIERLWDEEEQSRKEFELFVRKHVTRS</sequence>
<evidence type="ECO:0000313" key="2">
    <source>
        <dbReference type="Proteomes" id="UP001465976"/>
    </source>
</evidence>
<proteinExistence type="predicted"/>
<protein>
    <submittedName>
        <fullName evidence="1">Uncharacterized protein</fullName>
    </submittedName>
</protein>
<accession>A0ABR3F543</accession>
<keyword evidence="2" id="KW-1185">Reference proteome</keyword>